<feature type="region of interest" description="Disordered" evidence="1">
    <location>
        <begin position="34"/>
        <end position="58"/>
    </location>
</feature>
<proteinExistence type="predicted"/>
<reference evidence="2 3" key="1">
    <citation type="submission" date="2019-01" db="EMBL/GenBank/DDBJ databases">
        <authorList>
            <person name="Ferrante I. M."/>
        </authorList>
    </citation>
    <scope>NUCLEOTIDE SEQUENCE [LARGE SCALE GENOMIC DNA]</scope>
    <source>
        <strain evidence="2 3">B856</strain>
    </source>
</reference>
<evidence type="ECO:0000313" key="2">
    <source>
        <dbReference type="EMBL" id="VEU41940.1"/>
    </source>
</evidence>
<sequence>MVCMLVYKTVGSINLFPPVRPPSRPQLCLVRTPTNAMHDMGDTRPQTRGPARGAARKNRTTTAFGDRLRVPSASYGIASYRTVEMGPCTFDR</sequence>
<dbReference type="AlphaFoldDB" id="A0A448ZIQ9"/>
<evidence type="ECO:0000256" key="1">
    <source>
        <dbReference type="SAM" id="MobiDB-lite"/>
    </source>
</evidence>
<organism evidence="2 3">
    <name type="scientific">Pseudo-nitzschia multistriata</name>
    <dbReference type="NCBI Taxonomy" id="183589"/>
    <lineage>
        <taxon>Eukaryota</taxon>
        <taxon>Sar</taxon>
        <taxon>Stramenopiles</taxon>
        <taxon>Ochrophyta</taxon>
        <taxon>Bacillariophyta</taxon>
        <taxon>Bacillariophyceae</taxon>
        <taxon>Bacillariophycidae</taxon>
        <taxon>Bacillariales</taxon>
        <taxon>Bacillariaceae</taxon>
        <taxon>Pseudo-nitzschia</taxon>
    </lineage>
</organism>
<protein>
    <submittedName>
        <fullName evidence="2">Uncharacterized protein</fullName>
    </submittedName>
</protein>
<dbReference type="EMBL" id="CAACVS010000396">
    <property type="protein sequence ID" value="VEU41940.1"/>
    <property type="molecule type" value="Genomic_DNA"/>
</dbReference>
<evidence type="ECO:0000313" key="3">
    <source>
        <dbReference type="Proteomes" id="UP000291116"/>
    </source>
</evidence>
<name>A0A448ZIQ9_9STRA</name>
<keyword evidence="3" id="KW-1185">Reference proteome</keyword>
<gene>
    <name evidence="2" type="ORF">PSNMU_V1.4_AUG-EV-PASAV3_0088280</name>
</gene>
<accession>A0A448ZIQ9</accession>
<dbReference type="Proteomes" id="UP000291116">
    <property type="component" value="Unassembled WGS sequence"/>
</dbReference>